<feature type="binding site" evidence="4 5">
    <location>
        <position position="12"/>
    </location>
    <ligand>
        <name>substrate</name>
    </ligand>
</feature>
<evidence type="ECO:0000256" key="2">
    <source>
        <dbReference type="ARBA" id="ARBA00022755"/>
    </source>
</evidence>
<reference evidence="8" key="1">
    <citation type="submission" date="2017-09" db="EMBL/GenBank/DDBJ databases">
        <title>Metaegenomics of thermophilic ammonia-oxidizing enrichment culture.</title>
        <authorList>
            <person name="Kato S."/>
            <person name="Suzuki K."/>
        </authorList>
    </citation>
    <scope>NUCLEOTIDE SEQUENCE [LARGE SCALE GENOMIC DNA]</scope>
</reference>
<dbReference type="SUPFAM" id="SSF52255">
    <property type="entry name" value="N5-CAIR mutase (phosphoribosylaminoimidazole carboxylase, PurE)"/>
    <property type="match status" value="1"/>
</dbReference>
<feature type="binding site" evidence="4">
    <location>
        <position position="39"/>
    </location>
    <ligand>
        <name>substrate</name>
    </ligand>
</feature>
<feature type="binding site" evidence="4">
    <location>
        <position position="68"/>
    </location>
    <ligand>
        <name>substrate</name>
    </ligand>
</feature>
<dbReference type="UniPathway" id="UPA00074">
    <property type="reaction ID" value="UER00130"/>
</dbReference>
<dbReference type="GO" id="GO:0004638">
    <property type="term" value="F:phosphoribosylaminoimidazole carboxylase activity"/>
    <property type="evidence" value="ECO:0007669"/>
    <property type="project" value="UniProtKB-UniRule"/>
</dbReference>
<dbReference type="PIRSF" id="PIRSF001338">
    <property type="entry name" value="AIR_carboxylase"/>
    <property type="match status" value="1"/>
</dbReference>
<dbReference type="InterPro" id="IPR000031">
    <property type="entry name" value="PurE_dom"/>
</dbReference>
<evidence type="ECO:0000256" key="5">
    <source>
        <dbReference type="PIRSR" id="PIRSR001338-1"/>
    </source>
</evidence>
<dbReference type="Proteomes" id="UP000236642">
    <property type="component" value="Unassembled WGS sequence"/>
</dbReference>
<dbReference type="Gene3D" id="3.40.50.1970">
    <property type="match status" value="1"/>
</dbReference>
<keyword evidence="2 4" id="KW-0658">Purine biosynthesis</keyword>
<feature type="binding site" evidence="4 5">
    <location>
        <position position="42"/>
    </location>
    <ligand>
        <name>substrate</name>
    </ligand>
</feature>
<organism evidence="7 8">
    <name type="scientific">Candidatus Thermoflexus japonica</name>
    <dbReference type="NCBI Taxonomy" id="2035417"/>
    <lineage>
        <taxon>Bacteria</taxon>
        <taxon>Bacillati</taxon>
        <taxon>Chloroflexota</taxon>
        <taxon>Thermoflexia</taxon>
        <taxon>Thermoflexales</taxon>
        <taxon>Thermoflexaceae</taxon>
        <taxon>Thermoflexus</taxon>
    </lineage>
</organism>
<dbReference type="Pfam" id="PF00731">
    <property type="entry name" value="AIRC"/>
    <property type="match status" value="1"/>
</dbReference>
<accession>A0A2H5Y7P3</accession>
<evidence type="ECO:0000313" key="7">
    <source>
        <dbReference type="EMBL" id="GBD09465.1"/>
    </source>
</evidence>
<evidence type="ECO:0000313" key="8">
    <source>
        <dbReference type="Proteomes" id="UP000236642"/>
    </source>
</evidence>
<gene>
    <name evidence="4 7" type="primary">purE</name>
    <name evidence="7" type="ORF">HRbin22_01719</name>
</gene>
<evidence type="ECO:0000256" key="1">
    <source>
        <dbReference type="ARBA" id="ARBA00004747"/>
    </source>
</evidence>
<proteinExistence type="inferred from homology"/>
<dbReference type="HAMAP" id="MF_02045">
    <property type="entry name" value="PurE_classII"/>
    <property type="match status" value="1"/>
</dbReference>
<dbReference type="AlphaFoldDB" id="A0A2H5Y7P3"/>
<sequence length="169" mass="17978">MARPLVVILMGSRSDLEHARAVIRALEELGLDWELRVASAHKVPDYLLNLLREYEADPRPKVYITIAGRSNALSGMVDGQVLAPVIACPPISETFAGADVFSSLRMPGGIAPAVVLDPAGAALLAAKILGLGDEAVRQRVAAVQARERQRLLVDDAEVCALRSMAKGSS</sequence>
<feature type="domain" description="PurE" evidence="6">
    <location>
        <begin position="4"/>
        <end position="151"/>
    </location>
</feature>
<protein>
    <recommendedName>
        <fullName evidence="4">Phosphoribosylaminoimidazole carboxylase</fullName>
        <ecNumber evidence="4">4.1.1.21</ecNumber>
    </recommendedName>
    <alternativeName>
        <fullName evidence="4">AIR carboxylase</fullName>
        <shortName evidence="4">AIRC</shortName>
    </alternativeName>
</protein>
<comment type="caution">
    <text evidence="7">The sequence shown here is derived from an EMBL/GenBank/DDBJ whole genome shotgun (WGS) entry which is preliminary data.</text>
</comment>
<evidence type="ECO:0000256" key="4">
    <source>
        <dbReference type="HAMAP-Rule" id="MF_02045"/>
    </source>
</evidence>
<feature type="binding site" evidence="4 5">
    <location>
        <position position="15"/>
    </location>
    <ligand>
        <name>substrate</name>
    </ligand>
</feature>
<comment type="pathway">
    <text evidence="1 4">Purine metabolism; IMP biosynthesis via de novo pathway; 5-amino-1-(5-phospho-D-ribosyl)imidazole-4-carboxylate from 5-amino-1-(5-phospho-D-ribosyl)imidazole (carboxylase route): step 1/1.</text>
</comment>
<dbReference type="GO" id="GO:0006189">
    <property type="term" value="P:'de novo' IMP biosynthetic process"/>
    <property type="evidence" value="ECO:0007669"/>
    <property type="project" value="UniProtKB-UniRule"/>
</dbReference>
<dbReference type="InterPro" id="IPR024694">
    <property type="entry name" value="PurE_prokaryotes"/>
</dbReference>
<comment type="function">
    <text evidence="4">Catalyzes the reversible conversion of 5-aminoimidazole ribonucleotide (AIR) and CO(2) to 4-carboxy-5-aminoimidazole ribonucleotide (CAIR).</text>
</comment>
<evidence type="ECO:0000256" key="3">
    <source>
        <dbReference type="ARBA" id="ARBA00023239"/>
    </source>
</evidence>
<comment type="similarity">
    <text evidence="4">Belongs to the AIR carboxylase family. Class II subfamily.</text>
</comment>
<feature type="binding site" evidence="4">
    <location>
        <position position="70"/>
    </location>
    <ligand>
        <name>substrate</name>
    </ligand>
</feature>
<comment type="catalytic activity">
    <reaction evidence="4">
        <text>5-amino-1-(5-phospho-D-ribosyl)imidazole-4-carboxylate + H(+) = 5-amino-1-(5-phospho-beta-D-ribosyl)imidazole + CO2</text>
        <dbReference type="Rhea" id="RHEA:10792"/>
        <dbReference type="ChEBI" id="CHEBI:15378"/>
        <dbReference type="ChEBI" id="CHEBI:16526"/>
        <dbReference type="ChEBI" id="CHEBI:77657"/>
        <dbReference type="ChEBI" id="CHEBI:137981"/>
        <dbReference type="EC" id="4.1.1.21"/>
    </reaction>
</comment>
<dbReference type="EMBL" id="BEHY01000044">
    <property type="protein sequence ID" value="GBD09465.1"/>
    <property type="molecule type" value="Genomic_DNA"/>
</dbReference>
<dbReference type="PANTHER" id="PTHR23046:SF2">
    <property type="entry name" value="PHOSPHORIBOSYLAMINOIMIDAZOLE CARBOXYLASE"/>
    <property type="match status" value="1"/>
</dbReference>
<dbReference type="EC" id="4.1.1.21" evidence="4"/>
<dbReference type="InterPro" id="IPR033626">
    <property type="entry name" value="PurE_classII"/>
</dbReference>
<dbReference type="SMART" id="SM01001">
    <property type="entry name" value="AIRC"/>
    <property type="match status" value="1"/>
</dbReference>
<dbReference type="PANTHER" id="PTHR23046">
    <property type="entry name" value="PHOSPHORIBOSYLAMINOIMIDAZOLE CARBOXYLASE CATALYTIC SUBUNIT"/>
    <property type="match status" value="1"/>
</dbReference>
<evidence type="ECO:0000259" key="6">
    <source>
        <dbReference type="SMART" id="SM01001"/>
    </source>
</evidence>
<keyword evidence="3 4" id="KW-0456">Lyase</keyword>
<name>A0A2H5Y7P3_9CHLR</name>